<evidence type="ECO:0000313" key="3">
    <source>
        <dbReference type="Proteomes" id="UP000179524"/>
    </source>
</evidence>
<dbReference type="Proteomes" id="UP000179524">
    <property type="component" value="Unassembled WGS sequence"/>
</dbReference>
<gene>
    <name evidence="2" type="ORF">BKP37_09860</name>
</gene>
<comment type="caution">
    <text evidence="2">The sequence shown here is derived from an EMBL/GenBank/DDBJ whole genome shotgun (WGS) entry which is preliminary data.</text>
</comment>
<dbReference type="InterPro" id="IPR042047">
    <property type="entry name" value="SleB_dom1"/>
</dbReference>
<dbReference type="EMBL" id="MLQR01000027">
    <property type="protein sequence ID" value="OIJ13581.1"/>
    <property type="molecule type" value="Genomic_DNA"/>
</dbReference>
<dbReference type="InterPro" id="IPR011105">
    <property type="entry name" value="Cell_wall_hydrolase_SleB"/>
</dbReference>
<dbReference type="Gene3D" id="1.10.10.2520">
    <property type="entry name" value="Cell wall hydrolase SleB, domain 1"/>
    <property type="match status" value="1"/>
</dbReference>
<keyword evidence="2" id="KW-0378">Hydrolase</keyword>
<dbReference type="AlphaFoldDB" id="A0A1S2LM84"/>
<reference evidence="2 3" key="1">
    <citation type="submission" date="2016-10" db="EMBL/GenBank/DDBJ databases">
        <title>Draft genome sequences of four alkaliphilic bacteria belonging to the Anaerobacillus genus.</title>
        <authorList>
            <person name="Bassil N.M."/>
            <person name="Lloyd J.R."/>
        </authorList>
    </citation>
    <scope>NUCLEOTIDE SEQUENCE [LARGE SCALE GENOMIC DNA]</scope>
    <source>
        <strain evidence="2 3">DSM 18345</strain>
    </source>
</reference>
<keyword evidence="3" id="KW-1185">Reference proteome</keyword>
<feature type="domain" description="Cell wall hydrolase SleB" evidence="1">
    <location>
        <begin position="24"/>
        <end position="129"/>
    </location>
</feature>
<dbReference type="OrthoDB" id="1642705at2"/>
<dbReference type="RefSeq" id="WP_071309432.1">
    <property type="nucleotide sequence ID" value="NZ_MLQR01000027.1"/>
</dbReference>
<evidence type="ECO:0000259" key="1">
    <source>
        <dbReference type="Pfam" id="PF07486"/>
    </source>
</evidence>
<protein>
    <submittedName>
        <fullName evidence="2">Cell wall hydrolase</fullName>
    </submittedName>
</protein>
<proteinExistence type="predicted"/>
<accession>A0A1S2LM84</accession>
<evidence type="ECO:0000313" key="2">
    <source>
        <dbReference type="EMBL" id="OIJ13581.1"/>
    </source>
</evidence>
<dbReference type="Pfam" id="PF07486">
    <property type="entry name" value="Hydrolase_2"/>
    <property type="match status" value="1"/>
</dbReference>
<organism evidence="2 3">
    <name type="scientific">Anaerobacillus alkalilacustris</name>
    <dbReference type="NCBI Taxonomy" id="393763"/>
    <lineage>
        <taxon>Bacteria</taxon>
        <taxon>Bacillati</taxon>
        <taxon>Bacillota</taxon>
        <taxon>Bacilli</taxon>
        <taxon>Bacillales</taxon>
        <taxon>Bacillaceae</taxon>
        <taxon>Anaerobacillus</taxon>
    </lineage>
</organism>
<name>A0A1S2LM84_9BACI</name>
<sequence>MAVIKVNQKDREMLARLIRAEAEGEGDLGMLKAGNVMVNRVRSTCLDFVHIRTVPEMTFQSPGGFEAVLHGYFYQPAREHELRLVDRLIKGERHHPAEFSLWFFRPDGPCPAQWWGQWNSGRYKEHCFYTPLSSECPEVYSVF</sequence>
<dbReference type="GO" id="GO:0016787">
    <property type="term" value="F:hydrolase activity"/>
    <property type="evidence" value="ECO:0007669"/>
    <property type="project" value="UniProtKB-KW"/>
</dbReference>